<evidence type="ECO:0000256" key="2">
    <source>
        <dbReference type="ARBA" id="ARBA00022723"/>
    </source>
</evidence>
<reference evidence="6 7" key="1">
    <citation type="journal article" date="2016" name="Nat. Commun.">
        <title>Ectomycorrhizal ecology is imprinted in the genome of the dominant symbiotic fungus Cenococcum geophilum.</title>
        <authorList>
            <consortium name="DOE Joint Genome Institute"/>
            <person name="Peter M."/>
            <person name="Kohler A."/>
            <person name="Ohm R.A."/>
            <person name="Kuo A."/>
            <person name="Krutzmann J."/>
            <person name="Morin E."/>
            <person name="Arend M."/>
            <person name="Barry K.W."/>
            <person name="Binder M."/>
            <person name="Choi C."/>
            <person name="Clum A."/>
            <person name="Copeland A."/>
            <person name="Grisel N."/>
            <person name="Haridas S."/>
            <person name="Kipfer T."/>
            <person name="LaButti K."/>
            <person name="Lindquist E."/>
            <person name="Lipzen A."/>
            <person name="Maire R."/>
            <person name="Meier B."/>
            <person name="Mihaltcheva S."/>
            <person name="Molinier V."/>
            <person name="Murat C."/>
            <person name="Poggeler S."/>
            <person name="Quandt C.A."/>
            <person name="Sperisen C."/>
            <person name="Tritt A."/>
            <person name="Tisserant E."/>
            <person name="Crous P.W."/>
            <person name="Henrissat B."/>
            <person name="Nehls U."/>
            <person name="Egli S."/>
            <person name="Spatafora J.W."/>
            <person name="Grigoriev I.V."/>
            <person name="Martin F.M."/>
        </authorList>
    </citation>
    <scope>NUCLEOTIDE SEQUENCE [LARGE SCALE GENOMIC DNA]</scope>
    <source>
        <strain evidence="6 7">CBS 207.34</strain>
    </source>
</reference>
<dbReference type="PROSITE" id="PS00463">
    <property type="entry name" value="ZN2_CY6_FUNGAL_1"/>
    <property type="match status" value="1"/>
</dbReference>
<dbReference type="SMART" id="SM00066">
    <property type="entry name" value="GAL4"/>
    <property type="match status" value="1"/>
</dbReference>
<feature type="region of interest" description="Disordered" evidence="4">
    <location>
        <begin position="120"/>
        <end position="140"/>
    </location>
</feature>
<feature type="domain" description="Zn(2)-C6 fungal-type" evidence="5">
    <location>
        <begin position="21"/>
        <end position="50"/>
    </location>
</feature>
<evidence type="ECO:0000313" key="6">
    <source>
        <dbReference type="EMBL" id="OCL09121.1"/>
    </source>
</evidence>
<dbReference type="OrthoDB" id="10266265at2759"/>
<dbReference type="CDD" id="cd12148">
    <property type="entry name" value="fungal_TF_MHR"/>
    <property type="match status" value="1"/>
</dbReference>
<dbReference type="SUPFAM" id="SSF57701">
    <property type="entry name" value="Zn2/Cys6 DNA-binding domain"/>
    <property type="match status" value="1"/>
</dbReference>
<proteinExistence type="predicted"/>
<dbReference type="Pfam" id="PF00172">
    <property type="entry name" value="Zn_clus"/>
    <property type="match status" value="1"/>
</dbReference>
<dbReference type="PANTHER" id="PTHR31001:SF40">
    <property type="entry name" value="ZN(II)2CYS6 TRANSCRIPTION FACTOR (EUROFUNG)"/>
    <property type="match status" value="1"/>
</dbReference>
<dbReference type="Gene3D" id="4.10.240.10">
    <property type="entry name" value="Zn(2)-C6 fungal-type DNA-binding domain"/>
    <property type="match status" value="1"/>
</dbReference>
<gene>
    <name evidence="6" type="ORF">AOQ84DRAFT_388401</name>
</gene>
<feature type="compositionally biased region" description="Polar residues" evidence="4">
    <location>
        <begin position="64"/>
        <end position="83"/>
    </location>
</feature>
<keyword evidence="2" id="KW-0479">Metal-binding</keyword>
<dbReference type="Proteomes" id="UP000250140">
    <property type="component" value="Unassembled WGS sequence"/>
</dbReference>
<dbReference type="SMART" id="SM00906">
    <property type="entry name" value="Fungal_trans"/>
    <property type="match status" value="1"/>
</dbReference>
<dbReference type="GO" id="GO:0003677">
    <property type="term" value="F:DNA binding"/>
    <property type="evidence" value="ECO:0007669"/>
    <property type="project" value="InterPro"/>
</dbReference>
<keyword evidence="3" id="KW-0539">Nucleus</keyword>
<name>A0A8E2F234_9PEZI</name>
<evidence type="ECO:0000256" key="3">
    <source>
        <dbReference type="ARBA" id="ARBA00023242"/>
    </source>
</evidence>
<dbReference type="CDD" id="cd00067">
    <property type="entry name" value="GAL4"/>
    <property type="match status" value="1"/>
</dbReference>
<organism evidence="6 7">
    <name type="scientific">Glonium stellatum</name>
    <dbReference type="NCBI Taxonomy" id="574774"/>
    <lineage>
        <taxon>Eukaryota</taxon>
        <taxon>Fungi</taxon>
        <taxon>Dikarya</taxon>
        <taxon>Ascomycota</taxon>
        <taxon>Pezizomycotina</taxon>
        <taxon>Dothideomycetes</taxon>
        <taxon>Pleosporomycetidae</taxon>
        <taxon>Gloniales</taxon>
        <taxon>Gloniaceae</taxon>
        <taxon>Glonium</taxon>
    </lineage>
</organism>
<dbReference type="PANTHER" id="PTHR31001">
    <property type="entry name" value="UNCHARACTERIZED TRANSCRIPTIONAL REGULATORY PROTEIN"/>
    <property type="match status" value="1"/>
</dbReference>
<evidence type="ECO:0000256" key="1">
    <source>
        <dbReference type="ARBA" id="ARBA00004123"/>
    </source>
</evidence>
<dbReference type="Pfam" id="PF04082">
    <property type="entry name" value="Fungal_trans"/>
    <property type="match status" value="1"/>
</dbReference>
<feature type="region of interest" description="Disordered" evidence="4">
    <location>
        <begin position="56"/>
        <end position="101"/>
    </location>
</feature>
<evidence type="ECO:0000259" key="5">
    <source>
        <dbReference type="PROSITE" id="PS50048"/>
    </source>
</evidence>
<feature type="compositionally biased region" description="Low complexity" evidence="4">
    <location>
        <begin position="84"/>
        <end position="94"/>
    </location>
</feature>
<dbReference type="EMBL" id="KV749508">
    <property type="protein sequence ID" value="OCL09121.1"/>
    <property type="molecule type" value="Genomic_DNA"/>
</dbReference>
<protein>
    <recommendedName>
        <fullName evidence="5">Zn(2)-C6 fungal-type domain-containing protein</fullName>
    </recommendedName>
</protein>
<dbReference type="PROSITE" id="PS50048">
    <property type="entry name" value="ZN2_CY6_FUNGAL_2"/>
    <property type="match status" value="1"/>
</dbReference>
<evidence type="ECO:0000256" key="4">
    <source>
        <dbReference type="SAM" id="MobiDB-lite"/>
    </source>
</evidence>
<dbReference type="InterPro" id="IPR001138">
    <property type="entry name" value="Zn2Cys6_DnaBD"/>
</dbReference>
<dbReference type="GO" id="GO:0000981">
    <property type="term" value="F:DNA-binding transcription factor activity, RNA polymerase II-specific"/>
    <property type="evidence" value="ECO:0007669"/>
    <property type="project" value="InterPro"/>
</dbReference>
<dbReference type="InterPro" id="IPR007219">
    <property type="entry name" value="XnlR_reg_dom"/>
</dbReference>
<comment type="subcellular location">
    <subcellularLocation>
        <location evidence="1">Nucleus</location>
    </subcellularLocation>
</comment>
<dbReference type="InterPro" id="IPR050613">
    <property type="entry name" value="Sec_Metabolite_Reg"/>
</dbReference>
<dbReference type="GO" id="GO:0005634">
    <property type="term" value="C:nucleus"/>
    <property type="evidence" value="ECO:0007669"/>
    <property type="project" value="UniProtKB-SubCell"/>
</dbReference>
<keyword evidence="7" id="KW-1185">Reference proteome</keyword>
<dbReference type="AlphaFoldDB" id="A0A8E2F234"/>
<sequence length="768" mass="86161">MPDQIAQSRVVRRRNPRPINSCIECRQRKSRCSKTHPCQNCTAFGRDCVFITVPESQRKRQRESVSSSQANWTQPLPLRNQSENTNSNATTTTPGTPPRDYEWEAYQQDVDLDDDVWGKLPADPQPAHDGVYQDDEERDGDATDANLQIGRMVMTERICGLFRLQYVEELGRLLSDRPRRPLSPVSQRVAESSVLLSAQKVPLVSPSLTLLFGASAQGTTSSTSEVAQLPTRLEAEILYQRYLESVNPIAHVLHIPSFRRLFESFWTNIDLGHANSESSVALVLSVCTAAAASFTTIQSKAHFGLPQEDLLQRLQTATEQALVRAKWSKTINIQTLQALTIYLIPQCRAQISRTTSVVVGAVIRLAQCVGIHRTGNNFTTSLSPLQRHMRALLWYHICFLDVKTAEAQGPQPSIRSDEFELPLPLNLNDEVFELGSAKWQAQPLPDPSWTDTTFSLIRFECNELHRLIFRGRVEMDRGAISLHDLRARVEARKRHINSTYLRFLDPKVPIQRCAGLVATLLLSRCDSMLLYRHLSQNPHHTRSESENRLRDILLKAGLTTLETGATLETLPSLGPWAWYASTYQQYHSVLLLLTELYRNPELPSKERMITIIDHVFGHCYGVGVQERCGDLLWTIKESLETFYGRRGFRKSRISQTQPNRVIEEPGSFGTENGLARLSLHHRSQMEGLDGDIDTLLEGLGNASSIDGLDDFIATFPSTDTAAIFVPADSSAENGWIAGGGGGQLPPLQQWDNWEFPNPGIQQPPPGVM</sequence>
<dbReference type="GO" id="GO:0006351">
    <property type="term" value="P:DNA-templated transcription"/>
    <property type="evidence" value="ECO:0007669"/>
    <property type="project" value="InterPro"/>
</dbReference>
<dbReference type="InterPro" id="IPR036864">
    <property type="entry name" value="Zn2-C6_fun-type_DNA-bd_sf"/>
</dbReference>
<dbReference type="GO" id="GO:0008270">
    <property type="term" value="F:zinc ion binding"/>
    <property type="evidence" value="ECO:0007669"/>
    <property type="project" value="InterPro"/>
</dbReference>
<accession>A0A8E2F234</accession>
<evidence type="ECO:0000313" key="7">
    <source>
        <dbReference type="Proteomes" id="UP000250140"/>
    </source>
</evidence>